<dbReference type="Pfam" id="PF03631">
    <property type="entry name" value="Virul_fac_BrkB"/>
    <property type="match status" value="1"/>
</dbReference>
<dbReference type="STRING" id="1461694.ATO9_02570"/>
<reference evidence="7 8" key="1">
    <citation type="journal article" date="2015" name="Antonie Van Leeuwenhoek">
        <title>Pseudooceanicola atlanticus gen. nov. sp. nov., isolated from surface seawater of the Atlantic Ocean and reclassification of Oceanicola batsensis, Oceanicola marinus, Oceanicola nitratireducens, Oceanicola nanhaiensis, Oceanicola antarcticus and Oceanicola flagellatus, as Pseudooceanicola batsensis comb. nov., Pseudooceanicola marinus comb. nov., Pseudooceanicola nitratireducens comb. nov., Pseudooceanicola nanhaiensis comb. nov., Pseudooceanicola antarcticus comb. nov., and Pseudooceanicola flagellatus comb. nov.</title>
        <authorList>
            <person name="Lai Q."/>
            <person name="Li G."/>
            <person name="Liu X."/>
            <person name="Du Y."/>
            <person name="Sun F."/>
            <person name="Shao Z."/>
        </authorList>
    </citation>
    <scope>NUCLEOTIDE SEQUENCE [LARGE SCALE GENOMIC DNA]</scope>
    <source>
        <strain evidence="7 8">22II-s11g</strain>
    </source>
</reference>
<dbReference type="PIRSF" id="PIRSF035875">
    <property type="entry name" value="RNase_BN"/>
    <property type="match status" value="1"/>
</dbReference>
<feature type="transmembrane region" description="Helical" evidence="6">
    <location>
        <begin position="123"/>
        <end position="154"/>
    </location>
</feature>
<dbReference type="NCBIfam" id="TIGR00765">
    <property type="entry name" value="yihY_not_rbn"/>
    <property type="match status" value="1"/>
</dbReference>
<dbReference type="GO" id="GO:0005886">
    <property type="term" value="C:plasma membrane"/>
    <property type="evidence" value="ECO:0007669"/>
    <property type="project" value="UniProtKB-SubCell"/>
</dbReference>
<accession>A0A0A0EHI4</accession>
<dbReference type="AlphaFoldDB" id="A0A0A0EHI4"/>
<feature type="transmembrane region" description="Helical" evidence="6">
    <location>
        <begin position="84"/>
        <end position="111"/>
    </location>
</feature>
<evidence type="ECO:0000256" key="6">
    <source>
        <dbReference type="SAM" id="Phobius"/>
    </source>
</evidence>
<dbReference type="InterPro" id="IPR017039">
    <property type="entry name" value="Virul_fac_BrkB"/>
</dbReference>
<evidence type="ECO:0000256" key="1">
    <source>
        <dbReference type="ARBA" id="ARBA00004651"/>
    </source>
</evidence>
<keyword evidence="4 6" id="KW-1133">Transmembrane helix</keyword>
<dbReference type="EMBL" id="AQQX01000001">
    <property type="protein sequence ID" value="KGM50396.1"/>
    <property type="molecule type" value="Genomic_DNA"/>
</dbReference>
<feature type="transmembrane region" description="Helical" evidence="6">
    <location>
        <begin position="166"/>
        <end position="186"/>
    </location>
</feature>
<dbReference type="PANTHER" id="PTHR30213">
    <property type="entry name" value="INNER MEMBRANE PROTEIN YHJD"/>
    <property type="match status" value="1"/>
</dbReference>
<evidence type="ECO:0000256" key="5">
    <source>
        <dbReference type="ARBA" id="ARBA00023136"/>
    </source>
</evidence>
<keyword evidence="2" id="KW-1003">Cell membrane</keyword>
<evidence type="ECO:0000256" key="4">
    <source>
        <dbReference type="ARBA" id="ARBA00022989"/>
    </source>
</evidence>
<evidence type="ECO:0000256" key="3">
    <source>
        <dbReference type="ARBA" id="ARBA00022692"/>
    </source>
</evidence>
<name>A0A0A0EHI4_9RHOB</name>
<proteinExistence type="predicted"/>
<evidence type="ECO:0000256" key="2">
    <source>
        <dbReference type="ARBA" id="ARBA00022475"/>
    </source>
</evidence>
<dbReference type="Proteomes" id="UP000030004">
    <property type="component" value="Unassembled WGS sequence"/>
</dbReference>
<evidence type="ECO:0000313" key="7">
    <source>
        <dbReference type="EMBL" id="KGM50396.1"/>
    </source>
</evidence>
<evidence type="ECO:0000313" key="8">
    <source>
        <dbReference type="Proteomes" id="UP000030004"/>
    </source>
</evidence>
<comment type="caution">
    <text evidence="7">The sequence shown here is derived from an EMBL/GenBank/DDBJ whole genome shotgun (WGS) entry which is preliminary data.</text>
</comment>
<feature type="transmembrane region" description="Helical" evidence="6">
    <location>
        <begin position="233"/>
        <end position="258"/>
    </location>
</feature>
<protein>
    <submittedName>
        <fullName evidence="7">Ribonuclease BN</fullName>
    </submittedName>
</protein>
<organism evidence="7 8">
    <name type="scientific">Pseudooceanicola atlanticus</name>
    <dbReference type="NCBI Taxonomy" id="1461694"/>
    <lineage>
        <taxon>Bacteria</taxon>
        <taxon>Pseudomonadati</taxon>
        <taxon>Pseudomonadota</taxon>
        <taxon>Alphaproteobacteria</taxon>
        <taxon>Rhodobacterales</taxon>
        <taxon>Paracoccaceae</taxon>
        <taxon>Pseudooceanicola</taxon>
    </lineage>
</organism>
<dbReference type="eggNOG" id="COG1295">
    <property type="taxonomic scope" value="Bacteria"/>
</dbReference>
<feature type="transmembrane region" description="Helical" evidence="6">
    <location>
        <begin position="198"/>
        <end position="221"/>
    </location>
</feature>
<sequence>MTGVGSAIAEKNLTLIAAGVAFYGMLALFPGLAAVIAIWGLLSDPHILLEQLQLVDSILPAEVTRLVESQLNALMNTSGDKLGWAGIISTMVAIWSARSGVAALMLGLNAIHGRDNRSSLRHYLTALALTMALLGVSVVTLSAVVIVPIVLAIVPLGPMTSLLIEGFRWAAAIFVLLAGLAVVYRFGPNNRGERMKWVTPGAGMAVILWAVASYGFSFYLSNFANYNEVYGSIGAAIAMLMWLFISAFLILLGAVVNLQLSSRHSLNRALTQG</sequence>
<feature type="transmembrane region" description="Helical" evidence="6">
    <location>
        <begin position="12"/>
        <end position="42"/>
    </location>
</feature>
<comment type="subcellular location">
    <subcellularLocation>
        <location evidence="1">Cell membrane</location>
        <topology evidence="1">Multi-pass membrane protein</topology>
    </subcellularLocation>
</comment>
<keyword evidence="5 6" id="KW-0472">Membrane</keyword>
<keyword evidence="3 6" id="KW-0812">Transmembrane</keyword>
<dbReference type="PANTHER" id="PTHR30213:SF0">
    <property type="entry name" value="UPF0761 MEMBRANE PROTEIN YIHY"/>
    <property type="match status" value="1"/>
</dbReference>
<keyword evidence="8" id="KW-1185">Reference proteome</keyword>
<gene>
    <name evidence="7" type="ORF">ATO9_02570</name>
</gene>